<reference evidence="1" key="1">
    <citation type="submission" date="2019-09" db="EMBL/GenBank/DDBJ databases">
        <authorList>
            <person name="Needham M D."/>
        </authorList>
    </citation>
    <scope>NUCLEOTIDE SEQUENCE</scope>
</reference>
<evidence type="ECO:0000313" key="1">
    <source>
        <dbReference type="EMBL" id="VVU94866.1"/>
    </source>
</evidence>
<protein>
    <submittedName>
        <fullName evidence="1">Uncharacterized protein</fullName>
    </submittedName>
</protein>
<dbReference type="EMBL" id="CABVLZ010000002">
    <property type="protein sequence ID" value="VVU94866.1"/>
    <property type="molecule type" value="Genomic_DNA"/>
</dbReference>
<organism evidence="1">
    <name type="scientific">seawater metagenome</name>
    <dbReference type="NCBI Taxonomy" id="1561972"/>
    <lineage>
        <taxon>unclassified sequences</taxon>
        <taxon>metagenomes</taxon>
        <taxon>ecological metagenomes</taxon>
    </lineage>
</organism>
<sequence length="250" mass="29000">MSTNKYFKKYKVIQDNDFMKEFSKLNLYGGAQSVQNVQLEGSQPLNEVQQIAVDDAQFTYQNRMSIYNPSKLPYMKPSSTTEYTIPEGSILYHGTMTKESFNPYDIRLGDDNLVAYLSPNKKLAADYIVGCAIFPNKNGFIHKFRVKKPIEKVLILSTYEKKKQWNLKFIEDSFCSRKYRIQLNGIGFFYPKVNEVEFIQESTGEDVVDLKAPSFDSEFAICNPNEFLEYVSSQRCIASRKLSNQYRFNQ</sequence>
<accession>A0A5E8CIG1</accession>
<gene>
    <name evidence="1" type="ORF">CPAV1605_591</name>
</gene>
<proteinExistence type="predicted"/>
<dbReference type="AlphaFoldDB" id="A0A5E8CIG1"/>
<name>A0A5E8CIG1_9ZZZZ</name>